<dbReference type="PANTHER" id="PTHR38035">
    <property type="entry name" value="UPF0070 PROTEIN YFGM"/>
    <property type="match status" value="1"/>
</dbReference>
<keyword evidence="4" id="KW-1133">Transmembrane helix</keyword>
<dbReference type="EMBL" id="SHNN01000002">
    <property type="protein sequence ID" value="MCX2981740.1"/>
    <property type="molecule type" value="Genomic_DNA"/>
</dbReference>
<evidence type="ECO:0000256" key="4">
    <source>
        <dbReference type="ARBA" id="ARBA00022989"/>
    </source>
</evidence>
<evidence type="ECO:0000256" key="7">
    <source>
        <dbReference type="ARBA" id="ARBA00024197"/>
    </source>
</evidence>
<evidence type="ECO:0000313" key="10">
    <source>
        <dbReference type="EMBL" id="MCX2981740.1"/>
    </source>
</evidence>
<keyword evidence="2" id="KW-1003">Cell membrane</keyword>
<comment type="similarity">
    <text evidence="7">Belongs to the YfgM family.</text>
</comment>
<dbReference type="Proteomes" id="UP001143362">
    <property type="component" value="Unassembled WGS sequence"/>
</dbReference>
<dbReference type="Gene3D" id="1.25.40.10">
    <property type="entry name" value="Tetratricopeptide repeat domain"/>
    <property type="match status" value="1"/>
</dbReference>
<protein>
    <recommendedName>
        <fullName evidence="8">Ancillary SecYEG translocon subunit</fullName>
    </recommendedName>
</protein>
<keyword evidence="3" id="KW-0812">Transmembrane</keyword>
<evidence type="ECO:0000256" key="8">
    <source>
        <dbReference type="ARBA" id="ARBA00024235"/>
    </source>
</evidence>
<dbReference type="RefSeq" id="WP_279245737.1">
    <property type="nucleotide sequence ID" value="NZ_SHNN01000002.1"/>
</dbReference>
<dbReference type="PIRSF" id="PIRSF006170">
    <property type="entry name" value="YfgM"/>
    <property type="match status" value="1"/>
</dbReference>
<evidence type="ECO:0000256" key="3">
    <source>
        <dbReference type="ARBA" id="ARBA00022692"/>
    </source>
</evidence>
<name>A0ABT3TIX1_9GAMM</name>
<keyword evidence="5" id="KW-0472">Membrane</keyword>
<evidence type="ECO:0000256" key="1">
    <source>
        <dbReference type="ARBA" id="ARBA00004401"/>
    </source>
</evidence>
<gene>
    <name evidence="10" type="ORF">EYC98_12810</name>
</gene>
<keyword evidence="11" id="KW-1185">Reference proteome</keyword>
<feature type="domain" description="Ancillary SecYEG translocon subunit/Cell division coordinator CpoB TPR" evidence="9">
    <location>
        <begin position="16"/>
        <end position="217"/>
    </location>
</feature>
<dbReference type="InterPro" id="IPR026039">
    <property type="entry name" value="YfgM"/>
</dbReference>
<dbReference type="Pfam" id="PF09976">
    <property type="entry name" value="TPR_21"/>
    <property type="match status" value="1"/>
</dbReference>
<evidence type="ECO:0000256" key="5">
    <source>
        <dbReference type="ARBA" id="ARBA00023136"/>
    </source>
</evidence>
<keyword evidence="6" id="KW-0143">Chaperone</keyword>
<evidence type="ECO:0000256" key="2">
    <source>
        <dbReference type="ARBA" id="ARBA00022475"/>
    </source>
</evidence>
<comment type="caution">
    <text evidence="10">The sequence shown here is derived from an EMBL/GenBank/DDBJ whole genome shotgun (WGS) entry which is preliminary data.</text>
</comment>
<evidence type="ECO:0000259" key="9">
    <source>
        <dbReference type="Pfam" id="PF09976"/>
    </source>
</evidence>
<accession>A0ABT3TIX1</accession>
<proteinExistence type="inferred from homology"/>
<sequence length="234" mass="25169">MAEEFRTEEEQVEALKKWWQDNGKSTIAVIVLALAGSLGWQSWQQRTGEQAEAASTVYQSMLDAINVSGGNVASAEQEVTVRHLAGTLKTDFSGTTYAHFAALHLAKLAVSEEDLVTAEAELRWVLNSGPDTDMQRVVQLRLARVVAAAGDPDSALSMLRGENVGTYSAAYAEAEGDIQQQLGNLDAAVEAYRRAAALQLDSGATAPILELKLQAIAQLREPQATIPELVTSED</sequence>
<organism evidence="10 11">
    <name type="scientific">Candidatus Litorirhabdus singularis</name>
    <dbReference type="NCBI Taxonomy" id="2518993"/>
    <lineage>
        <taxon>Bacteria</taxon>
        <taxon>Pseudomonadati</taxon>
        <taxon>Pseudomonadota</taxon>
        <taxon>Gammaproteobacteria</taxon>
        <taxon>Cellvibrionales</taxon>
        <taxon>Halieaceae</taxon>
        <taxon>Candidatus Litorirhabdus</taxon>
    </lineage>
</organism>
<reference evidence="10" key="1">
    <citation type="submission" date="2019-02" db="EMBL/GenBank/DDBJ databases">
        <authorList>
            <person name="Li S.-H."/>
        </authorList>
    </citation>
    <scope>NUCLEOTIDE SEQUENCE</scope>
    <source>
        <strain evidence="10">IMCC14734</strain>
    </source>
</reference>
<evidence type="ECO:0000256" key="6">
    <source>
        <dbReference type="ARBA" id="ARBA00023186"/>
    </source>
</evidence>
<evidence type="ECO:0000313" key="11">
    <source>
        <dbReference type="Proteomes" id="UP001143362"/>
    </source>
</evidence>
<comment type="subcellular location">
    <subcellularLocation>
        <location evidence="1">Cell membrane</location>
        <topology evidence="1">Single-pass type II membrane protein</topology>
    </subcellularLocation>
</comment>
<dbReference type="InterPro" id="IPR011990">
    <property type="entry name" value="TPR-like_helical_dom_sf"/>
</dbReference>
<dbReference type="PANTHER" id="PTHR38035:SF1">
    <property type="entry name" value="ANCILLARY SECYEG TRANSLOCON SUBUNIT"/>
    <property type="match status" value="1"/>
</dbReference>
<dbReference type="InterPro" id="IPR018704">
    <property type="entry name" value="SecYEG/CpoB_TPR"/>
</dbReference>